<dbReference type="AlphaFoldDB" id="A0A1I5M1K8"/>
<dbReference type="EMBL" id="RBLI01000002">
    <property type="protein sequence ID" value="RKS43941.1"/>
    <property type="molecule type" value="Genomic_DNA"/>
</dbReference>
<dbReference type="CDD" id="cd00093">
    <property type="entry name" value="HTH_XRE"/>
    <property type="match status" value="1"/>
</dbReference>
<dbReference type="Pfam" id="PF01381">
    <property type="entry name" value="HTH_3"/>
    <property type="match status" value="1"/>
</dbReference>
<evidence type="ECO:0000313" key="6">
    <source>
        <dbReference type="EMBL" id="RKS43941.1"/>
    </source>
</evidence>
<dbReference type="InterPro" id="IPR010982">
    <property type="entry name" value="Lambda_DNA-bd_dom_sf"/>
</dbReference>
<evidence type="ECO:0000313" key="4">
    <source>
        <dbReference type="EMBL" id="QFG35808.1"/>
    </source>
</evidence>
<proteinExistence type="predicted"/>
<keyword evidence="1" id="KW-0238">DNA-binding</keyword>
<feature type="region of interest" description="Disordered" evidence="2">
    <location>
        <begin position="89"/>
        <end position="108"/>
    </location>
</feature>
<dbReference type="Proteomes" id="UP000326453">
    <property type="component" value="Chromosome 2"/>
</dbReference>
<gene>
    <name evidence="6" type="ORF">BDE18_2766</name>
    <name evidence="4" type="ORF">ESD82_06540</name>
    <name evidence="5" type="ORF">HYQ43_07555</name>
</gene>
<dbReference type="InterPro" id="IPR011051">
    <property type="entry name" value="RmlC_Cupin_sf"/>
</dbReference>
<organism evidence="4 8">
    <name type="scientific">Paracoccus pantotrophus</name>
    <name type="common">Thiosphaera pantotropha</name>
    <dbReference type="NCBI Taxonomy" id="82367"/>
    <lineage>
        <taxon>Bacteria</taxon>
        <taxon>Pseudomonadati</taxon>
        <taxon>Pseudomonadota</taxon>
        <taxon>Alphaproteobacteria</taxon>
        <taxon>Rhodobacterales</taxon>
        <taxon>Paracoccaceae</taxon>
        <taxon>Paracoccus</taxon>
    </lineage>
</organism>
<dbReference type="PANTHER" id="PTHR46797:SF20">
    <property type="entry name" value="BLR4304 PROTEIN"/>
    <property type="match status" value="1"/>
</dbReference>
<evidence type="ECO:0000313" key="7">
    <source>
        <dbReference type="Proteomes" id="UP000273626"/>
    </source>
</evidence>
<dbReference type="GO" id="GO:0003700">
    <property type="term" value="F:DNA-binding transcription factor activity"/>
    <property type="evidence" value="ECO:0007669"/>
    <property type="project" value="TreeGrafter"/>
</dbReference>
<dbReference type="CDD" id="cd02209">
    <property type="entry name" value="cupin_XRE_C"/>
    <property type="match status" value="1"/>
</dbReference>
<dbReference type="Pfam" id="PF07883">
    <property type="entry name" value="Cupin_2"/>
    <property type="match status" value="1"/>
</dbReference>
<dbReference type="RefSeq" id="WP_024845748.1">
    <property type="nucleotide sequence ID" value="NZ_CP038206.1"/>
</dbReference>
<dbReference type="GO" id="GO:0003677">
    <property type="term" value="F:DNA binding"/>
    <property type="evidence" value="ECO:0007669"/>
    <property type="project" value="UniProtKB-KW"/>
</dbReference>
<evidence type="ECO:0000313" key="9">
    <source>
        <dbReference type="Proteomes" id="UP000509322"/>
    </source>
</evidence>
<dbReference type="Gene3D" id="1.10.260.40">
    <property type="entry name" value="lambda repressor-like DNA-binding domains"/>
    <property type="match status" value="1"/>
</dbReference>
<dbReference type="Gene3D" id="2.60.120.10">
    <property type="entry name" value="Jelly Rolls"/>
    <property type="match status" value="1"/>
</dbReference>
<dbReference type="InterPro" id="IPR001387">
    <property type="entry name" value="Cro/C1-type_HTH"/>
</dbReference>
<dbReference type="InterPro" id="IPR013096">
    <property type="entry name" value="Cupin_2"/>
</dbReference>
<evidence type="ECO:0000313" key="8">
    <source>
        <dbReference type="Proteomes" id="UP000326453"/>
    </source>
</evidence>
<dbReference type="SUPFAM" id="SSF51182">
    <property type="entry name" value="RmlC-like cupins"/>
    <property type="match status" value="1"/>
</dbReference>
<dbReference type="KEGG" id="ppan:ESD82_06540"/>
<evidence type="ECO:0000256" key="2">
    <source>
        <dbReference type="SAM" id="MobiDB-lite"/>
    </source>
</evidence>
<dbReference type="PANTHER" id="PTHR46797">
    <property type="entry name" value="HTH-TYPE TRANSCRIPTIONAL REGULATOR"/>
    <property type="match status" value="1"/>
</dbReference>
<dbReference type="EMBL" id="CP044423">
    <property type="protein sequence ID" value="QFG35808.1"/>
    <property type="molecule type" value="Genomic_DNA"/>
</dbReference>
<accession>A0A1I5M1K8</accession>
<reference evidence="4 8" key="2">
    <citation type="submission" date="2019-01" db="EMBL/GenBank/DDBJ databases">
        <title>Complete Genome Sequence and Annotation of the Paracoccus pantotrophus type strain DSM 2944.</title>
        <authorList>
            <person name="Bockwoldt J.A."/>
            <person name="Zimmermann M."/>
            <person name="Tiso T."/>
            <person name="Blank L.M."/>
        </authorList>
    </citation>
    <scope>NUCLEOTIDE SEQUENCE [LARGE SCALE GENOMIC DNA]</scope>
    <source>
        <strain evidence="4 8">DSM 2944</strain>
    </source>
</reference>
<dbReference type="GO" id="GO:0005829">
    <property type="term" value="C:cytosol"/>
    <property type="evidence" value="ECO:0007669"/>
    <property type="project" value="TreeGrafter"/>
</dbReference>
<dbReference type="Proteomes" id="UP000509322">
    <property type="component" value="Chromosome 1"/>
</dbReference>
<keyword evidence="7" id="KW-1185">Reference proteome</keyword>
<dbReference type="InterPro" id="IPR050807">
    <property type="entry name" value="TransReg_Diox_bact_type"/>
</dbReference>
<dbReference type="OrthoDB" id="9805356at2"/>
<reference evidence="5 9" key="3">
    <citation type="submission" date="2020-07" db="EMBL/GenBank/DDBJ databases">
        <title>The complete genome of Paracoccus pantotrophus ACCC 10489.</title>
        <authorList>
            <person name="Si Y."/>
        </authorList>
    </citation>
    <scope>NUCLEOTIDE SEQUENCE [LARGE SCALE GENOMIC DNA]</scope>
    <source>
        <strain evidence="5 9">ACCC10489</strain>
    </source>
</reference>
<name>A0A1I5M1K8_PARPN</name>
<evidence type="ECO:0000259" key="3">
    <source>
        <dbReference type="PROSITE" id="PS50943"/>
    </source>
</evidence>
<evidence type="ECO:0000313" key="5">
    <source>
        <dbReference type="EMBL" id="QLH14094.1"/>
    </source>
</evidence>
<protein>
    <submittedName>
        <fullName evidence="4">Helix-turn-helix domain-containing protein</fullName>
    </submittedName>
    <submittedName>
        <fullName evidence="5">Helix-turn-helix transcriptional regulator</fullName>
    </submittedName>
    <submittedName>
        <fullName evidence="6">XRE family transcriptional regulator</fullName>
    </submittedName>
</protein>
<evidence type="ECO:0000256" key="1">
    <source>
        <dbReference type="ARBA" id="ARBA00023125"/>
    </source>
</evidence>
<dbReference type="Proteomes" id="UP000273626">
    <property type="component" value="Unassembled WGS sequence"/>
</dbReference>
<feature type="domain" description="HTH cro/C1-type" evidence="3">
    <location>
        <begin position="32"/>
        <end position="86"/>
    </location>
</feature>
<dbReference type="EMBL" id="CP058689">
    <property type="protein sequence ID" value="QLH14094.1"/>
    <property type="molecule type" value="Genomic_DNA"/>
</dbReference>
<sequence>MPIVNQIGDIAMRQRRTARPRGERPLELGPRLKALRKGQQLTLQEVARLTGVSTSALSKIERNDLSPTLTTLQRIASGLQVELSALLGDEPSHAPTTGRRSIARAGQGDNLNNATCNNKLLCADIKDKCFTPIRTVVKARSPEDYEAWGVSDGEIFLTVLKGELVIHSRIYEPLVLYPGDSMYYDASTEHCWTSQGDVDAELIWVLGTRTA</sequence>
<dbReference type="InterPro" id="IPR014710">
    <property type="entry name" value="RmlC-like_jellyroll"/>
</dbReference>
<dbReference type="PROSITE" id="PS50943">
    <property type="entry name" value="HTH_CROC1"/>
    <property type="match status" value="1"/>
</dbReference>
<dbReference type="GeneID" id="51370216"/>
<dbReference type="SMART" id="SM00530">
    <property type="entry name" value="HTH_XRE"/>
    <property type="match status" value="1"/>
</dbReference>
<reference evidence="6 7" key="1">
    <citation type="submission" date="2018-10" db="EMBL/GenBank/DDBJ databases">
        <title>Genomic Encyclopedia of Archaeal and Bacterial Type Strains, Phase II (KMG-II): from individual species to whole genera.</title>
        <authorList>
            <person name="Goeker M."/>
        </authorList>
    </citation>
    <scope>NUCLEOTIDE SEQUENCE [LARGE SCALE GENOMIC DNA]</scope>
    <source>
        <strain evidence="7">ATCC 35512 / DSM 2944 / CIP 106514 / LMD 82.5 / NBRC 102493 / NCCB 82005 / GB17</strain>
        <strain evidence="6">DSM 2944</strain>
    </source>
</reference>
<dbReference type="SUPFAM" id="SSF47413">
    <property type="entry name" value="lambda repressor-like DNA-binding domains"/>
    <property type="match status" value="1"/>
</dbReference>